<organism evidence="2 3">
    <name type="scientific">Paralvinella palmiformis</name>
    <dbReference type="NCBI Taxonomy" id="53620"/>
    <lineage>
        <taxon>Eukaryota</taxon>
        <taxon>Metazoa</taxon>
        <taxon>Spiralia</taxon>
        <taxon>Lophotrochozoa</taxon>
        <taxon>Annelida</taxon>
        <taxon>Polychaeta</taxon>
        <taxon>Sedentaria</taxon>
        <taxon>Canalipalpata</taxon>
        <taxon>Terebellida</taxon>
        <taxon>Terebelliformia</taxon>
        <taxon>Alvinellidae</taxon>
        <taxon>Paralvinella</taxon>
    </lineage>
</organism>
<feature type="non-terminal residue" evidence="2">
    <location>
        <position position="1"/>
    </location>
</feature>
<evidence type="ECO:0000313" key="3">
    <source>
        <dbReference type="Proteomes" id="UP001208570"/>
    </source>
</evidence>
<evidence type="ECO:0000256" key="1">
    <source>
        <dbReference type="SAM" id="Phobius"/>
    </source>
</evidence>
<reference evidence="2" key="1">
    <citation type="journal article" date="2023" name="Mol. Biol. Evol.">
        <title>Third-Generation Sequencing Reveals the Adaptive Role of the Epigenome in Three Deep-Sea Polychaetes.</title>
        <authorList>
            <person name="Perez M."/>
            <person name="Aroh O."/>
            <person name="Sun Y."/>
            <person name="Lan Y."/>
            <person name="Juniper S.K."/>
            <person name="Young C.R."/>
            <person name="Angers B."/>
            <person name="Qian P.Y."/>
        </authorList>
    </citation>
    <scope>NUCLEOTIDE SEQUENCE</scope>
    <source>
        <strain evidence="2">P08H-3</strain>
    </source>
</reference>
<comment type="caution">
    <text evidence="2">The sequence shown here is derived from an EMBL/GenBank/DDBJ whole genome shotgun (WGS) entry which is preliminary data.</text>
</comment>
<sequence length="146" mass="16632">GEGEPPEVPMETTINIAAIVGGTIGGVVLLILITLLGLYIYWRYEPREDETDPDERPLTPVPYTVIKDDQFGGDKIHITNGVDNPTYLTEDHLHDRTDRQKVVENEYIPHPGLRRDDERNNINGYHGSQRVNDQIQVDKGWFVIIK</sequence>
<keyword evidence="1" id="KW-1133">Transmembrane helix</keyword>
<keyword evidence="1" id="KW-0812">Transmembrane</keyword>
<accession>A0AAD9JTU3</accession>
<keyword evidence="1" id="KW-0472">Membrane</keyword>
<dbReference type="Proteomes" id="UP001208570">
    <property type="component" value="Unassembled WGS sequence"/>
</dbReference>
<gene>
    <name evidence="2" type="ORF">LSH36_170g03000</name>
</gene>
<protein>
    <submittedName>
        <fullName evidence="2">Uncharacterized protein</fullName>
    </submittedName>
</protein>
<feature type="transmembrane region" description="Helical" evidence="1">
    <location>
        <begin position="16"/>
        <end position="42"/>
    </location>
</feature>
<keyword evidence="3" id="KW-1185">Reference proteome</keyword>
<proteinExistence type="predicted"/>
<name>A0AAD9JTU3_9ANNE</name>
<dbReference type="EMBL" id="JAODUP010000170">
    <property type="protein sequence ID" value="KAK2158443.1"/>
    <property type="molecule type" value="Genomic_DNA"/>
</dbReference>
<dbReference type="AlphaFoldDB" id="A0AAD9JTU3"/>
<evidence type="ECO:0000313" key="2">
    <source>
        <dbReference type="EMBL" id="KAK2158443.1"/>
    </source>
</evidence>